<protein>
    <submittedName>
        <fullName evidence="2">5'-methylthioadenosine/S-adenosylhomocysteine nucleosidase</fullName>
    </submittedName>
</protein>
<gene>
    <name evidence="2" type="ORF">IAD28_01525</name>
</gene>
<dbReference type="Pfam" id="PF01048">
    <property type="entry name" value="PNP_UDP_1"/>
    <property type="match status" value="1"/>
</dbReference>
<comment type="caution">
    <text evidence="2">The sequence shown here is derived from an EMBL/GenBank/DDBJ whole genome shotgun (WGS) entry which is preliminary data.</text>
</comment>
<dbReference type="CDD" id="cd09008">
    <property type="entry name" value="MTAN"/>
    <property type="match status" value="1"/>
</dbReference>
<feature type="domain" description="Nucleoside phosphorylase" evidence="1">
    <location>
        <begin position="2"/>
        <end position="221"/>
    </location>
</feature>
<sequence length="227" mass="24615">MKIGLVVAIIEEFLVLLDRLKCEVKLNEGPIAVYEYRLDGNTIYAVQSGAGEIYAAGAVQHLISAYNVDVILNFGIVGALTEETGLLLTCVVDKAVHYGFDITALEGGVPGQYSDCKDPYIETDRRLLSIAVSLGLKPVICASADVFVAKSEKKAELARLYGAEICEMESAGILLTAKRWGVPCLLIKAVSDTIFGGAEEYDRMERRAAEVCFEALMRVIEELGGKN</sequence>
<proteinExistence type="predicted"/>
<dbReference type="SUPFAM" id="SSF53167">
    <property type="entry name" value="Purine and uridine phosphorylases"/>
    <property type="match status" value="1"/>
</dbReference>
<dbReference type="InterPro" id="IPR035994">
    <property type="entry name" value="Nucleoside_phosphorylase_sf"/>
</dbReference>
<dbReference type="PANTHER" id="PTHR46832">
    <property type="entry name" value="5'-METHYLTHIOADENOSINE/S-ADENOSYLHOMOCYSTEINE NUCLEOSIDASE"/>
    <property type="match status" value="1"/>
</dbReference>
<dbReference type="GO" id="GO:0009116">
    <property type="term" value="P:nucleoside metabolic process"/>
    <property type="evidence" value="ECO:0007669"/>
    <property type="project" value="InterPro"/>
</dbReference>
<organism evidence="2 3">
    <name type="scientific">Candidatus Faeciplasma avium</name>
    <dbReference type="NCBI Taxonomy" id="2840798"/>
    <lineage>
        <taxon>Bacteria</taxon>
        <taxon>Bacillati</taxon>
        <taxon>Bacillota</taxon>
        <taxon>Clostridia</taxon>
        <taxon>Eubacteriales</taxon>
        <taxon>Oscillospiraceae</taxon>
        <taxon>Oscillospiraceae incertae sedis</taxon>
        <taxon>Candidatus Faeciplasma</taxon>
    </lineage>
</organism>
<dbReference type="GO" id="GO:0005829">
    <property type="term" value="C:cytosol"/>
    <property type="evidence" value="ECO:0007669"/>
    <property type="project" value="TreeGrafter"/>
</dbReference>
<dbReference type="Gene3D" id="3.40.50.1580">
    <property type="entry name" value="Nucleoside phosphorylase domain"/>
    <property type="match status" value="1"/>
</dbReference>
<dbReference type="EMBL" id="DVOL01000019">
    <property type="protein sequence ID" value="HIV10362.1"/>
    <property type="molecule type" value="Genomic_DNA"/>
</dbReference>
<evidence type="ECO:0000313" key="3">
    <source>
        <dbReference type="Proteomes" id="UP000823960"/>
    </source>
</evidence>
<dbReference type="Proteomes" id="UP000823960">
    <property type="component" value="Unassembled WGS sequence"/>
</dbReference>
<dbReference type="GO" id="GO:0008930">
    <property type="term" value="F:methylthioadenosine nucleosidase activity"/>
    <property type="evidence" value="ECO:0007669"/>
    <property type="project" value="TreeGrafter"/>
</dbReference>
<dbReference type="GO" id="GO:0008782">
    <property type="term" value="F:adenosylhomocysteine nucleosidase activity"/>
    <property type="evidence" value="ECO:0007669"/>
    <property type="project" value="TreeGrafter"/>
</dbReference>
<evidence type="ECO:0000313" key="2">
    <source>
        <dbReference type="EMBL" id="HIV10362.1"/>
    </source>
</evidence>
<dbReference type="InterPro" id="IPR000845">
    <property type="entry name" value="Nucleoside_phosphorylase_d"/>
</dbReference>
<dbReference type="PANTHER" id="PTHR46832:SF1">
    <property type="entry name" value="5'-METHYLTHIOADENOSINE_S-ADENOSYLHOMOCYSTEINE NUCLEOSIDASE"/>
    <property type="match status" value="1"/>
</dbReference>
<name>A0A9D1T3L6_9FIRM</name>
<dbReference type="AlphaFoldDB" id="A0A9D1T3L6"/>
<accession>A0A9D1T3L6</accession>
<reference evidence="2" key="1">
    <citation type="submission" date="2020-10" db="EMBL/GenBank/DDBJ databases">
        <authorList>
            <person name="Gilroy R."/>
        </authorList>
    </citation>
    <scope>NUCLEOTIDE SEQUENCE</scope>
    <source>
        <strain evidence="2">1370</strain>
    </source>
</reference>
<dbReference type="GO" id="GO:0019284">
    <property type="term" value="P:L-methionine salvage from S-adenosylmethionine"/>
    <property type="evidence" value="ECO:0007669"/>
    <property type="project" value="TreeGrafter"/>
</dbReference>
<reference evidence="2" key="2">
    <citation type="journal article" date="2021" name="PeerJ">
        <title>Extensive microbial diversity within the chicken gut microbiome revealed by metagenomics and culture.</title>
        <authorList>
            <person name="Gilroy R."/>
            <person name="Ravi A."/>
            <person name="Getino M."/>
            <person name="Pursley I."/>
            <person name="Horton D.L."/>
            <person name="Alikhan N.F."/>
            <person name="Baker D."/>
            <person name="Gharbi K."/>
            <person name="Hall N."/>
            <person name="Watson M."/>
            <person name="Adriaenssens E.M."/>
            <person name="Foster-Nyarko E."/>
            <person name="Jarju S."/>
            <person name="Secka A."/>
            <person name="Antonio M."/>
            <person name="Oren A."/>
            <person name="Chaudhuri R.R."/>
            <person name="La Ragione R."/>
            <person name="Hildebrand F."/>
            <person name="Pallen M.J."/>
        </authorList>
    </citation>
    <scope>NUCLEOTIDE SEQUENCE</scope>
    <source>
        <strain evidence="2">1370</strain>
    </source>
</reference>
<evidence type="ECO:0000259" key="1">
    <source>
        <dbReference type="Pfam" id="PF01048"/>
    </source>
</evidence>